<dbReference type="RefSeq" id="WP_307632865.1">
    <property type="nucleotide sequence ID" value="NZ_JAPHEH010000001.1"/>
</dbReference>
<evidence type="ECO:0000259" key="8">
    <source>
        <dbReference type="Pfam" id="PF00924"/>
    </source>
</evidence>
<dbReference type="InterPro" id="IPR010920">
    <property type="entry name" value="LSM_dom_sf"/>
</dbReference>
<keyword evidence="3" id="KW-1003">Cell membrane</keyword>
<keyword evidence="5 7" id="KW-1133">Transmembrane helix</keyword>
<dbReference type="SUPFAM" id="SSF82689">
    <property type="entry name" value="Mechanosensitive channel protein MscS (YggB), C-terminal domain"/>
    <property type="match status" value="1"/>
</dbReference>
<feature type="transmembrane region" description="Helical" evidence="7">
    <location>
        <begin position="22"/>
        <end position="47"/>
    </location>
</feature>
<dbReference type="Proteomes" id="UP001154240">
    <property type="component" value="Unassembled WGS sequence"/>
</dbReference>
<feature type="domain" description="Mechanosensitive ion channel MscS" evidence="8">
    <location>
        <begin position="110"/>
        <end position="173"/>
    </location>
</feature>
<gene>
    <name evidence="10" type="ORF">OLX77_06925</name>
</gene>
<evidence type="ECO:0000313" key="10">
    <source>
        <dbReference type="EMBL" id="MDG4475891.1"/>
    </source>
</evidence>
<dbReference type="Pfam" id="PF05552">
    <property type="entry name" value="MS_channel_1st_1"/>
    <property type="match status" value="1"/>
</dbReference>
<protein>
    <submittedName>
        <fullName evidence="10">Mechanosensitive ion channel family protein</fullName>
    </submittedName>
</protein>
<reference evidence="10" key="2">
    <citation type="submission" date="2022-10" db="EMBL/GenBank/DDBJ databases">
        <authorList>
            <person name="Aronson H.S."/>
        </authorList>
    </citation>
    <scope>NUCLEOTIDE SEQUENCE</scope>
    <source>
        <strain evidence="10">RS19-109</strain>
    </source>
</reference>
<dbReference type="PANTHER" id="PTHR30221:SF1">
    <property type="entry name" value="SMALL-CONDUCTANCE MECHANOSENSITIVE CHANNEL"/>
    <property type="match status" value="1"/>
</dbReference>
<dbReference type="GO" id="GO:0008381">
    <property type="term" value="F:mechanosensitive monoatomic ion channel activity"/>
    <property type="evidence" value="ECO:0007669"/>
    <property type="project" value="InterPro"/>
</dbReference>
<evidence type="ECO:0000256" key="2">
    <source>
        <dbReference type="ARBA" id="ARBA00008017"/>
    </source>
</evidence>
<keyword evidence="6 7" id="KW-0472">Membrane</keyword>
<dbReference type="Pfam" id="PF00924">
    <property type="entry name" value="MS_channel_2nd"/>
    <property type="match status" value="1"/>
</dbReference>
<dbReference type="InterPro" id="IPR011066">
    <property type="entry name" value="MscS_channel_C_sf"/>
</dbReference>
<evidence type="ECO:0000256" key="5">
    <source>
        <dbReference type="ARBA" id="ARBA00022989"/>
    </source>
</evidence>
<comment type="caution">
    <text evidence="10">The sequence shown here is derived from an EMBL/GenBank/DDBJ whole genome shotgun (WGS) entry which is preliminary data.</text>
</comment>
<dbReference type="Pfam" id="PF21082">
    <property type="entry name" value="MS_channel_3rd"/>
    <property type="match status" value="1"/>
</dbReference>
<name>A0A9X4MER7_9BACT</name>
<evidence type="ECO:0000256" key="4">
    <source>
        <dbReference type="ARBA" id="ARBA00022692"/>
    </source>
</evidence>
<dbReference type="EMBL" id="JAPHEH010000001">
    <property type="protein sequence ID" value="MDG4475891.1"/>
    <property type="molecule type" value="Genomic_DNA"/>
</dbReference>
<dbReference type="InterPro" id="IPR023408">
    <property type="entry name" value="MscS_beta-dom_sf"/>
</dbReference>
<dbReference type="AlphaFoldDB" id="A0A9X4MER7"/>
<comment type="similarity">
    <text evidence="2">Belongs to the MscS (TC 1.A.23) family.</text>
</comment>
<dbReference type="PANTHER" id="PTHR30221">
    <property type="entry name" value="SMALL-CONDUCTANCE MECHANOSENSITIVE CHANNEL"/>
    <property type="match status" value="1"/>
</dbReference>
<feature type="transmembrane region" description="Helical" evidence="7">
    <location>
        <begin position="118"/>
        <end position="140"/>
    </location>
</feature>
<dbReference type="SUPFAM" id="SSF50182">
    <property type="entry name" value="Sm-like ribonucleoproteins"/>
    <property type="match status" value="1"/>
</dbReference>
<dbReference type="InterPro" id="IPR008910">
    <property type="entry name" value="MSC_TM_helix"/>
</dbReference>
<feature type="domain" description="Mechanosensitive ion channel MscS C-terminal" evidence="9">
    <location>
        <begin position="180"/>
        <end position="261"/>
    </location>
</feature>
<dbReference type="SUPFAM" id="SSF82861">
    <property type="entry name" value="Mechanosensitive channel protein MscS (YggB), transmembrane region"/>
    <property type="match status" value="1"/>
</dbReference>
<evidence type="ECO:0000256" key="1">
    <source>
        <dbReference type="ARBA" id="ARBA00004651"/>
    </source>
</evidence>
<accession>A0A9X4MER7</accession>
<evidence type="ECO:0000313" key="11">
    <source>
        <dbReference type="Proteomes" id="UP001154240"/>
    </source>
</evidence>
<dbReference type="InterPro" id="IPR011014">
    <property type="entry name" value="MscS_channel_TM-2"/>
</dbReference>
<evidence type="ECO:0000256" key="3">
    <source>
        <dbReference type="ARBA" id="ARBA00022475"/>
    </source>
</evidence>
<feature type="transmembrane region" description="Helical" evidence="7">
    <location>
        <begin position="87"/>
        <end position="106"/>
    </location>
</feature>
<dbReference type="InterPro" id="IPR006685">
    <property type="entry name" value="MscS_channel_2nd"/>
</dbReference>
<reference evidence="10" key="1">
    <citation type="journal article" date="2022" name="bioRxiv">
        <title>Thiovibrio frasassiensisgen. nov., sp. nov., an autotrophic, elemental sulfur disproportionating bacterium isolated from sulfidic karst sediment, and proposal of Thiovibrionaceae fam. nov.</title>
        <authorList>
            <person name="Aronson H."/>
            <person name="Thomas C."/>
            <person name="Bhattacharyya M."/>
            <person name="Eckstein S."/>
            <person name="Jensen S."/>
            <person name="Barco R."/>
            <person name="Macalady J."/>
            <person name="Amend J."/>
        </authorList>
    </citation>
    <scope>NUCLEOTIDE SEQUENCE</scope>
    <source>
        <strain evidence="10">RS19-109</strain>
    </source>
</reference>
<dbReference type="Gene3D" id="1.10.287.1260">
    <property type="match status" value="1"/>
</dbReference>
<sequence>MDQQLEALHTIVTRGTAFLVDYSFQVVGAIIILIGGFLLGSWVSTAVSKLCEKREIDVTLGHFLSSLAKIVVIGFAVIIALSKFGITIAPFIAAIGAAAFGATYALQGPLSNYGAGLAIILGRTFLVGDTITVAGVFGVVETITLAHTTLRTEDGVRITVPNKHIVGEILHNSGEHRIVESSVGISYSADPARAIAVISQALAGFPQLQNGPAPQIGIEDFQDSSVAIGYRYWAPTQRYIETMHAVNLAVYQALGQAGITIPFPQRVVTIMKDQNLS</sequence>
<keyword evidence="11" id="KW-1185">Reference proteome</keyword>
<proteinExistence type="inferred from homology"/>
<dbReference type="GO" id="GO:0005886">
    <property type="term" value="C:plasma membrane"/>
    <property type="evidence" value="ECO:0007669"/>
    <property type="project" value="UniProtKB-SubCell"/>
</dbReference>
<organism evidence="10 11">
    <name type="scientific">Thiovibrio frasassiensis</name>
    <dbReference type="NCBI Taxonomy" id="2984131"/>
    <lineage>
        <taxon>Bacteria</taxon>
        <taxon>Pseudomonadati</taxon>
        <taxon>Thermodesulfobacteriota</taxon>
        <taxon>Desulfobulbia</taxon>
        <taxon>Desulfobulbales</taxon>
        <taxon>Thiovibrionaceae</taxon>
        <taxon>Thiovibrio</taxon>
    </lineage>
</organism>
<dbReference type="Gene3D" id="3.30.70.100">
    <property type="match status" value="1"/>
</dbReference>
<dbReference type="InterPro" id="IPR045275">
    <property type="entry name" value="MscS_archaea/bacteria_type"/>
</dbReference>
<evidence type="ECO:0000259" key="9">
    <source>
        <dbReference type="Pfam" id="PF21082"/>
    </source>
</evidence>
<evidence type="ECO:0000256" key="6">
    <source>
        <dbReference type="ARBA" id="ARBA00023136"/>
    </source>
</evidence>
<keyword evidence="4 7" id="KW-0812">Transmembrane</keyword>
<comment type="subcellular location">
    <subcellularLocation>
        <location evidence="1">Cell membrane</location>
        <topology evidence="1">Multi-pass membrane protein</topology>
    </subcellularLocation>
</comment>
<evidence type="ECO:0000256" key="7">
    <source>
        <dbReference type="SAM" id="Phobius"/>
    </source>
</evidence>
<feature type="transmembrane region" description="Helical" evidence="7">
    <location>
        <begin position="59"/>
        <end position="81"/>
    </location>
</feature>
<dbReference type="Gene3D" id="2.30.30.60">
    <property type="match status" value="1"/>
</dbReference>
<dbReference type="InterPro" id="IPR049278">
    <property type="entry name" value="MS_channel_C"/>
</dbReference>